<dbReference type="RefSeq" id="WP_098007381.1">
    <property type="nucleotide sequence ID" value="NZ_NUJB01000007.1"/>
</dbReference>
<dbReference type="InterPro" id="IPR037238">
    <property type="entry name" value="YbiA-like_sf"/>
</dbReference>
<dbReference type="Gene3D" id="1.10.357.40">
    <property type="entry name" value="YbiA-like"/>
    <property type="match status" value="1"/>
</dbReference>
<protein>
    <submittedName>
        <fullName evidence="3">Uncharacterized protein</fullName>
    </submittedName>
</protein>
<dbReference type="InterPro" id="IPR012816">
    <property type="entry name" value="NADAR"/>
</dbReference>
<dbReference type="AlphaFoldDB" id="A0A9X6SRY1"/>
<reference evidence="3 4" key="1">
    <citation type="submission" date="2017-09" db="EMBL/GenBank/DDBJ databases">
        <title>Large-scale bioinformatics analysis of Bacillus genomes uncovers conserved roles of natural products in bacterial physiology.</title>
        <authorList>
            <consortium name="Agbiome Team Llc"/>
            <person name="Bleich R.M."/>
            <person name="Grubbs K.J."/>
            <person name="Santa Maria K.C."/>
            <person name="Allen S.E."/>
            <person name="Farag S."/>
            <person name="Shank E.A."/>
            <person name="Bowers A."/>
        </authorList>
    </citation>
    <scope>NUCLEOTIDE SEQUENCE [LARGE SCALE GENOMIC DNA]</scope>
    <source>
        <strain evidence="3 4">AFS092789</strain>
    </source>
</reference>
<dbReference type="CDD" id="cd15457">
    <property type="entry name" value="NADAR"/>
    <property type="match status" value="1"/>
</dbReference>
<comment type="catalytic activity">
    <reaction evidence="2">
        <text>2,5-diamino-6-hydroxy-4-(5-phosphoribosylamino)-pyrimidine + H2O = 2,5,6-triamino-4-hydroxypyrimidine + D-ribose 5-phosphate</text>
        <dbReference type="Rhea" id="RHEA:23436"/>
        <dbReference type="ChEBI" id="CHEBI:15377"/>
        <dbReference type="ChEBI" id="CHEBI:58614"/>
        <dbReference type="ChEBI" id="CHEBI:78346"/>
        <dbReference type="ChEBI" id="CHEBI:137796"/>
    </reaction>
</comment>
<evidence type="ECO:0000256" key="2">
    <source>
        <dbReference type="ARBA" id="ARBA00000751"/>
    </source>
</evidence>
<evidence type="ECO:0000313" key="4">
    <source>
        <dbReference type="Proteomes" id="UP000219922"/>
    </source>
</evidence>
<proteinExistence type="predicted"/>
<dbReference type="Proteomes" id="UP000219922">
    <property type="component" value="Unassembled WGS sequence"/>
</dbReference>
<comment type="caution">
    <text evidence="3">The sequence shown here is derived from an EMBL/GenBank/DDBJ whole genome shotgun (WGS) entry which is preliminary data.</text>
</comment>
<evidence type="ECO:0000313" key="3">
    <source>
        <dbReference type="EMBL" id="PDZ94001.1"/>
    </source>
</evidence>
<evidence type="ECO:0000256" key="1">
    <source>
        <dbReference type="ARBA" id="ARBA00000022"/>
    </source>
</evidence>
<dbReference type="SUPFAM" id="SSF143990">
    <property type="entry name" value="YbiA-like"/>
    <property type="match status" value="1"/>
</dbReference>
<name>A0A9X6SRY1_BACCE</name>
<accession>A0A9X6SRY1</accession>
<dbReference type="Pfam" id="PF08010">
    <property type="entry name" value="Phage_30_3"/>
    <property type="match status" value="1"/>
</dbReference>
<gene>
    <name evidence="3" type="ORF">CON36_36095</name>
</gene>
<sequence length="147" mass="16856">MAINASFKSNNQTERQISNLAYSEFIIEGRKCHSIEGFYQGVKRSGEEMQNHIFQTFGIYAKNYSKPTTFVYFNGRKIKAGTKEHHQLIFEAQKCKYTQHKESREALLSTGNSKITHNVGNDSPLYPAKVYCKHLTTIRAMLQKGEV</sequence>
<dbReference type="EMBL" id="NVMX01000293">
    <property type="protein sequence ID" value="PDZ94001.1"/>
    <property type="molecule type" value="Genomic_DNA"/>
</dbReference>
<comment type="catalytic activity">
    <reaction evidence="1">
        <text>5-amino-6-(5-phospho-D-ribosylamino)uracil + H2O = 5,6-diaminouracil + D-ribose 5-phosphate</text>
        <dbReference type="Rhea" id="RHEA:55020"/>
        <dbReference type="ChEBI" id="CHEBI:15377"/>
        <dbReference type="ChEBI" id="CHEBI:46252"/>
        <dbReference type="ChEBI" id="CHEBI:58453"/>
        <dbReference type="ChEBI" id="CHEBI:78346"/>
    </reaction>
</comment>
<dbReference type="InterPro" id="IPR012596">
    <property type="entry name" value="Phage_T4_Y12G"/>
</dbReference>
<organism evidence="3 4">
    <name type="scientific">Bacillus cereus</name>
    <dbReference type="NCBI Taxonomy" id="1396"/>
    <lineage>
        <taxon>Bacteria</taxon>
        <taxon>Bacillati</taxon>
        <taxon>Bacillota</taxon>
        <taxon>Bacilli</taxon>
        <taxon>Bacillales</taxon>
        <taxon>Bacillaceae</taxon>
        <taxon>Bacillus</taxon>
        <taxon>Bacillus cereus group</taxon>
    </lineage>
</organism>